<dbReference type="Pfam" id="PF02515">
    <property type="entry name" value="CoA_transf_3"/>
    <property type="match status" value="1"/>
</dbReference>
<evidence type="ECO:0000313" key="1">
    <source>
        <dbReference type="EMBL" id="AIJ23177.1"/>
    </source>
</evidence>
<dbReference type="InterPro" id="IPR044855">
    <property type="entry name" value="CoA-Trfase_III_dom3_sf"/>
</dbReference>
<dbReference type="EMBL" id="CP009110">
    <property type="protein sequence ID" value="AIJ23177.1"/>
    <property type="molecule type" value="Genomic_DNA"/>
</dbReference>
<dbReference type="PATRIC" id="fig|1068978.7.peg.3296"/>
<dbReference type="SUPFAM" id="SSF89796">
    <property type="entry name" value="CoA-transferase family III (CaiB/BaiF)"/>
    <property type="match status" value="1"/>
</dbReference>
<accession>A0A076N037</accession>
<dbReference type="InterPro" id="IPR050509">
    <property type="entry name" value="CoA-transferase_III"/>
</dbReference>
<dbReference type="InterPro" id="IPR023606">
    <property type="entry name" value="CoA-Trfase_III_dom_1_sf"/>
</dbReference>
<dbReference type="KEGG" id="amq:AMETH_3085"/>
<dbReference type="InterPro" id="IPR003673">
    <property type="entry name" value="CoA-Trfase_fam_III"/>
</dbReference>
<dbReference type="HOGENOM" id="CLU_033975_5_0_11"/>
<dbReference type="Proteomes" id="UP000062973">
    <property type="component" value="Chromosome"/>
</dbReference>
<dbReference type="AlphaFoldDB" id="A0A076N037"/>
<keyword evidence="2" id="KW-1185">Reference proteome</keyword>
<dbReference type="eggNOG" id="COG1804">
    <property type="taxonomic scope" value="Bacteria"/>
</dbReference>
<dbReference type="STRING" id="1068978.AMETH_3085"/>
<dbReference type="RefSeq" id="WP_223843158.1">
    <property type="nucleotide sequence ID" value="NZ_AQUL01000002.1"/>
</dbReference>
<name>A0A076N037_AMYME</name>
<organism evidence="1 2">
    <name type="scientific">Amycolatopsis methanolica 239</name>
    <dbReference type="NCBI Taxonomy" id="1068978"/>
    <lineage>
        <taxon>Bacteria</taxon>
        <taxon>Bacillati</taxon>
        <taxon>Actinomycetota</taxon>
        <taxon>Actinomycetes</taxon>
        <taxon>Pseudonocardiales</taxon>
        <taxon>Pseudonocardiaceae</taxon>
        <taxon>Amycolatopsis</taxon>
        <taxon>Amycolatopsis methanolica group</taxon>
    </lineage>
</organism>
<dbReference type="GO" id="GO:0003824">
    <property type="term" value="F:catalytic activity"/>
    <property type="evidence" value="ECO:0007669"/>
    <property type="project" value="InterPro"/>
</dbReference>
<dbReference type="Gene3D" id="3.30.1540.10">
    <property type="entry name" value="formyl-coa transferase, domain 3"/>
    <property type="match status" value="1"/>
</dbReference>
<dbReference type="PANTHER" id="PTHR48228:SF5">
    <property type="entry name" value="ALPHA-METHYLACYL-COA RACEMASE"/>
    <property type="match status" value="1"/>
</dbReference>
<evidence type="ECO:0000313" key="2">
    <source>
        <dbReference type="Proteomes" id="UP000062973"/>
    </source>
</evidence>
<proteinExistence type="predicted"/>
<gene>
    <name evidence="1" type="primary">mcr</name>
    <name evidence="1" type="ORF">AMETH_3085</name>
</gene>
<protein>
    <submittedName>
        <fullName evidence="1">Fatty acid-CoA racemase</fullName>
    </submittedName>
</protein>
<reference evidence="1 2" key="1">
    <citation type="submission" date="2014-07" db="EMBL/GenBank/DDBJ databases">
        <title>Whole Genome Sequence of the Amycolatopsis methanolica 239.</title>
        <authorList>
            <person name="Tang B."/>
        </authorList>
    </citation>
    <scope>NUCLEOTIDE SEQUENCE [LARGE SCALE GENOMIC DNA]</scope>
    <source>
        <strain evidence="1 2">239</strain>
    </source>
</reference>
<dbReference type="Gene3D" id="3.40.50.10540">
    <property type="entry name" value="Crotonobetainyl-coa:carnitine coa-transferase, domain 1"/>
    <property type="match status" value="1"/>
</dbReference>
<dbReference type="PANTHER" id="PTHR48228">
    <property type="entry name" value="SUCCINYL-COA--D-CITRAMALATE COA-TRANSFERASE"/>
    <property type="match status" value="1"/>
</dbReference>
<sequence>MTRRAAGPLAGIRVLDMTRLAPGPYGSMLLADLGAEVIAIGGGRSGLPVPALSRGKEFITLDLKTTQGRAALHRLVAESDVLMEGFRPGVADRLGAGYAELSALNPRLVYCSVTGYGQTGPLSQRAGHDINYLAIGGALGTFGPPGGPPVPPLNLVADFAGGGLLAAFGIVGALYERERSGRGQYLDAAMVDGVLSMMGMNFTDWGRGALPRRGEGVLTGSMPAYRCYECADGRYVAVGALEKAFFANLWQALDLGAVPDHFDPANFAGIEARLGDAFRQRTMAEWTKFFAGIDACVTPVLEPHELGEFEQIAERYQGFAPESVPAVPVYSRTAAAPGRIDTADATERVLARFGLSAEEAGKAAGTRDASAVTGLRWPPM</sequence>